<evidence type="ECO:0000256" key="11">
    <source>
        <dbReference type="ARBA" id="ARBA00023303"/>
    </source>
</evidence>
<keyword evidence="15" id="KW-1185">Reference proteome</keyword>
<keyword evidence="8 12" id="KW-0406">Ion transport</keyword>
<dbReference type="PANTHER" id="PTHR11690">
    <property type="entry name" value="AMILORIDE-SENSITIVE SODIUM CHANNEL-RELATED"/>
    <property type="match status" value="1"/>
</dbReference>
<proteinExistence type="inferred from homology"/>
<feature type="transmembrane region" description="Helical" evidence="13">
    <location>
        <begin position="57"/>
        <end position="82"/>
    </location>
</feature>
<evidence type="ECO:0000256" key="3">
    <source>
        <dbReference type="ARBA" id="ARBA00022448"/>
    </source>
</evidence>
<evidence type="ECO:0000256" key="1">
    <source>
        <dbReference type="ARBA" id="ARBA00004141"/>
    </source>
</evidence>
<evidence type="ECO:0000313" key="16">
    <source>
        <dbReference type="RefSeq" id="XP_001120664.2"/>
    </source>
</evidence>
<dbReference type="Gene3D" id="2.60.470.10">
    <property type="entry name" value="Acid-sensing ion channels like domains"/>
    <property type="match status" value="1"/>
</dbReference>
<evidence type="ECO:0000256" key="2">
    <source>
        <dbReference type="ARBA" id="ARBA00007193"/>
    </source>
</evidence>
<gene>
    <name evidence="16" type="primary">LOC724767</name>
</gene>
<evidence type="ECO:0000313" key="15">
    <source>
        <dbReference type="Proteomes" id="UP000005203"/>
    </source>
</evidence>
<keyword evidence="9 13" id="KW-0472">Membrane</keyword>
<dbReference type="PRINTS" id="PR01078">
    <property type="entry name" value="AMINACHANNEL"/>
</dbReference>
<dbReference type="AlphaFoldDB" id="A0A7M7FZ20"/>
<comment type="subcellular location">
    <subcellularLocation>
        <location evidence="1">Membrane</location>
        <topology evidence="1">Multi-pass membrane protein</topology>
    </subcellularLocation>
</comment>
<keyword evidence="4 12" id="KW-0894">Sodium channel</keyword>
<keyword evidence="11 12" id="KW-0407">Ion channel</keyword>
<dbReference type="OrthoDB" id="6021021at2759"/>
<sequence>MNSKCQNARNVYKKKLRKGCLSKFAQTINSFFRNYCENTALHGFRYIIIGKTTFHKIIWLTICVAAIIFCAIMMLRLSMYYLNNPTVTIIDTSNPIKELHFPGITICNNNKVYKPHADKIAQKLLMYGFNRDMTNKLFSSLMKLIRPDKIEIDNATASWALDILGYTVEKLMLELMQPCDLLLVRCGWLGQLYNCSKIFKIVKSKEGFCCGFNYHSIDYNNKFSWLTNYMAIDDKETNSSDLLPGVSHVLNVPGTGRDIGLAVALNIDAKNYKSSVRQFVGATILIHDPLDYPDVGAQSASLQPAHVMSMTLTGTKIKSSKDLQYIPLIKRMCLFDDELPADINYTLYDGDQKYNYQTCISKCLQKKIHGFCGCLPFFFPDDHPYERTCYLTDVDCILARRRNLSQIQSLHINDCDCLPQCSDVNYEIVTESIPMDSTDFDSEITRGLNLNNTSFLYAYFRDGTYLEYRKQNILGWDNLLASFGGIFGLCLGGSVISFVEFFYYFIIDFFSVRKKKKVPPASKLFISVPMNVNLKKYDTSTLNKRIFLAWNQQLPKQIWKNSDYELKTFVGSPP</sequence>
<dbReference type="EnsemblMetazoa" id="XM_001120664">
    <property type="protein sequence ID" value="XP_001120664"/>
    <property type="gene ID" value="LOC724767"/>
</dbReference>
<reference evidence="16" key="2">
    <citation type="submission" date="2025-04" db="UniProtKB">
        <authorList>
            <consortium name="RefSeq"/>
        </authorList>
    </citation>
    <scope>IDENTIFICATION</scope>
    <source>
        <strain evidence="16">DH4</strain>
        <tissue evidence="16">Whole body</tissue>
    </source>
</reference>
<dbReference type="KEGG" id="ame:724767"/>
<dbReference type="Gene3D" id="1.10.287.770">
    <property type="entry name" value="YojJ-like"/>
    <property type="match status" value="1"/>
</dbReference>
<evidence type="ECO:0000256" key="10">
    <source>
        <dbReference type="ARBA" id="ARBA00023201"/>
    </source>
</evidence>
<keyword evidence="7" id="KW-0915">Sodium</keyword>
<name>A0A7M7FZ20_APIME</name>
<evidence type="ECO:0000256" key="6">
    <source>
        <dbReference type="ARBA" id="ARBA00022989"/>
    </source>
</evidence>
<comment type="similarity">
    <text evidence="2 12">Belongs to the amiloride-sensitive sodium channel (TC 1.A.6) family.</text>
</comment>
<evidence type="ECO:0000256" key="4">
    <source>
        <dbReference type="ARBA" id="ARBA00022461"/>
    </source>
</evidence>
<dbReference type="RefSeq" id="XP_001120664.2">
    <property type="nucleotide sequence ID" value="XM_001120664.5"/>
</dbReference>
<dbReference type="PANTHER" id="PTHR11690:SF237">
    <property type="entry name" value="PICKPOCKET 16-RELATED"/>
    <property type="match status" value="1"/>
</dbReference>
<evidence type="ECO:0000313" key="14">
    <source>
        <dbReference type="EnsemblMetazoa" id="XP_001120664"/>
    </source>
</evidence>
<evidence type="ECO:0000256" key="13">
    <source>
        <dbReference type="SAM" id="Phobius"/>
    </source>
</evidence>
<reference evidence="14" key="1">
    <citation type="submission" date="2021-01" db="UniProtKB">
        <authorList>
            <consortium name="EnsemblMetazoa"/>
        </authorList>
    </citation>
    <scope>IDENTIFICATION</scope>
    <source>
        <strain evidence="14">DH4</strain>
    </source>
</reference>
<dbReference type="Pfam" id="PF00858">
    <property type="entry name" value="ASC"/>
    <property type="match status" value="1"/>
</dbReference>
<feature type="transmembrane region" description="Helical" evidence="13">
    <location>
        <begin position="479"/>
        <end position="507"/>
    </location>
</feature>
<dbReference type="Proteomes" id="UP000005203">
    <property type="component" value="Linkage group LG10"/>
</dbReference>
<evidence type="ECO:0000256" key="8">
    <source>
        <dbReference type="ARBA" id="ARBA00023065"/>
    </source>
</evidence>
<dbReference type="GO" id="GO:0015280">
    <property type="term" value="F:ligand-gated sodium channel activity"/>
    <property type="evidence" value="ECO:0007669"/>
    <property type="project" value="TreeGrafter"/>
</dbReference>
<keyword evidence="10 12" id="KW-0739">Sodium transport</keyword>
<evidence type="ECO:0000256" key="12">
    <source>
        <dbReference type="RuleBase" id="RU000679"/>
    </source>
</evidence>
<accession>A0A7M7FZ20</accession>
<dbReference type="InterPro" id="IPR001873">
    <property type="entry name" value="ENaC"/>
</dbReference>
<dbReference type="GO" id="GO:0005886">
    <property type="term" value="C:plasma membrane"/>
    <property type="evidence" value="ECO:0007669"/>
    <property type="project" value="TreeGrafter"/>
</dbReference>
<keyword evidence="6 13" id="KW-1133">Transmembrane helix</keyword>
<organism evidence="14">
    <name type="scientific">Apis mellifera</name>
    <name type="common">Honeybee</name>
    <dbReference type="NCBI Taxonomy" id="7460"/>
    <lineage>
        <taxon>Eukaryota</taxon>
        <taxon>Metazoa</taxon>
        <taxon>Ecdysozoa</taxon>
        <taxon>Arthropoda</taxon>
        <taxon>Hexapoda</taxon>
        <taxon>Insecta</taxon>
        <taxon>Pterygota</taxon>
        <taxon>Neoptera</taxon>
        <taxon>Endopterygota</taxon>
        <taxon>Hymenoptera</taxon>
        <taxon>Apocrita</taxon>
        <taxon>Aculeata</taxon>
        <taxon>Apoidea</taxon>
        <taxon>Anthophila</taxon>
        <taxon>Apidae</taxon>
        <taxon>Apis</taxon>
    </lineage>
</organism>
<dbReference type="GeneID" id="724767"/>
<protein>
    <submittedName>
        <fullName evidence="16">Sodium channel protein Nach isoform X1</fullName>
    </submittedName>
</protein>
<evidence type="ECO:0000256" key="5">
    <source>
        <dbReference type="ARBA" id="ARBA00022692"/>
    </source>
</evidence>
<keyword evidence="5 12" id="KW-0812">Transmembrane</keyword>
<accession>A0A8B6XEE6</accession>
<evidence type="ECO:0000256" key="7">
    <source>
        <dbReference type="ARBA" id="ARBA00023053"/>
    </source>
</evidence>
<keyword evidence="3 12" id="KW-0813">Transport</keyword>
<evidence type="ECO:0000256" key="9">
    <source>
        <dbReference type="ARBA" id="ARBA00023136"/>
    </source>
</evidence>